<dbReference type="EMBL" id="JBHSFN010000018">
    <property type="protein sequence ID" value="MFC4589834.1"/>
    <property type="molecule type" value="Genomic_DNA"/>
</dbReference>
<dbReference type="RefSeq" id="WP_262842935.1">
    <property type="nucleotide sequence ID" value="NZ_JANZYP010000014.1"/>
</dbReference>
<evidence type="ECO:0000313" key="3">
    <source>
        <dbReference type="EMBL" id="MFC4589834.1"/>
    </source>
</evidence>
<proteinExistence type="predicted"/>
<keyword evidence="2" id="KW-1133">Transmembrane helix</keyword>
<accession>A0ABV9ELY2</accession>
<organism evidence="3 4">
    <name type="scientific">Sphaerisporangium corydalis</name>
    <dbReference type="NCBI Taxonomy" id="1441875"/>
    <lineage>
        <taxon>Bacteria</taxon>
        <taxon>Bacillati</taxon>
        <taxon>Actinomycetota</taxon>
        <taxon>Actinomycetes</taxon>
        <taxon>Streptosporangiales</taxon>
        <taxon>Streptosporangiaceae</taxon>
        <taxon>Sphaerisporangium</taxon>
    </lineage>
</organism>
<keyword evidence="4" id="KW-1185">Reference proteome</keyword>
<evidence type="ECO:0000256" key="2">
    <source>
        <dbReference type="SAM" id="Phobius"/>
    </source>
</evidence>
<dbReference type="Proteomes" id="UP001595891">
    <property type="component" value="Unassembled WGS sequence"/>
</dbReference>
<sequence length="179" mass="18785">MTTDKDTTRDGGATATAVGERPATRQARVAPPRPDRTTRRAAPSRPPRPAAAKAAVKAPRRVLPARGAPKAPFVLLVVGLLCGGLVSLLLLNTVLAKDSFRMRDLRDSTQRLHQQFADKSKEILVKSQPGELDRRNTEQGGGQRQDDSAPGFVRVPAGGGSTGPGATASGRPQAEVAAP</sequence>
<feature type="compositionally biased region" description="Low complexity" evidence="1">
    <location>
        <begin position="10"/>
        <end position="19"/>
    </location>
</feature>
<evidence type="ECO:0000313" key="4">
    <source>
        <dbReference type="Proteomes" id="UP001595891"/>
    </source>
</evidence>
<comment type="caution">
    <text evidence="3">The sequence shown here is derived from an EMBL/GenBank/DDBJ whole genome shotgun (WGS) entry which is preliminary data.</text>
</comment>
<reference evidence="4" key="1">
    <citation type="journal article" date="2019" name="Int. J. Syst. Evol. Microbiol.">
        <title>The Global Catalogue of Microorganisms (GCM) 10K type strain sequencing project: providing services to taxonomists for standard genome sequencing and annotation.</title>
        <authorList>
            <consortium name="The Broad Institute Genomics Platform"/>
            <consortium name="The Broad Institute Genome Sequencing Center for Infectious Disease"/>
            <person name="Wu L."/>
            <person name="Ma J."/>
        </authorList>
    </citation>
    <scope>NUCLEOTIDE SEQUENCE [LARGE SCALE GENOMIC DNA]</scope>
    <source>
        <strain evidence="4">CCUG 49560</strain>
    </source>
</reference>
<evidence type="ECO:0000256" key="1">
    <source>
        <dbReference type="SAM" id="MobiDB-lite"/>
    </source>
</evidence>
<feature type="region of interest" description="Disordered" evidence="1">
    <location>
        <begin position="120"/>
        <end position="179"/>
    </location>
</feature>
<feature type="transmembrane region" description="Helical" evidence="2">
    <location>
        <begin position="73"/>
        <end position="96"/>
    </location>
</feature>
<feature type="region of interest" description="Disordered" evidence="1">
    <location>
        <begin position="1"/>
        <end position="60"/>
    </location>
</feature>
<keyword evidence="2" id="KW-0812">Transmembrane</keyword>
<gene>
    <name evidence="3" type="ORF">ACFO8L_27350</name>
</gene>
<keyword evidence="2" id="KW-0472">Membrane</keyword>
<name>A0ABV9ELY2_9ACTN</name>
<protein>
    <submittedName>
        <fullName evidence="3">Uncharacterized protein</fullName>
    </submittedName>
</protein>